<evidence type="ECO:0000256" key="4">
    <source>
        <dbReference type="RuleBase" id="RU003633"/>
    </source>
</evidence>
<evidence type="ECO:0000256" key="1">
    <source>
        <dbReference type="ARBA" id="ARBA00005531"/>
    </source>
</evidence>
<sequence length="384" mass="41966">MSELNLNGLTNSKSSVANKMATVLALGKAFPDNVLLQEKLVDGFLRDTKSEDPVMREKLERLCKNTTVKRRFTVMSKEILDKYPELATEGTPTLKQRLEIANPAVVDMAAAAAGACLAEWGRPASEITHLVYVSSSELRLPGGDLHLAARLGLRSDVGRVVLYYLGCYGGVTGLRVAKDLAENNPGGRVLLVTSETTIIGFRPPNMSRPYDLVGAALFGDGAAAVILGSDPVPTIEKPFLELHSAVQKFIPETQNVIDGRMSEEGINFKLGRELPRVIEENIEGFCRGLMSKTGVKEFNDLFWTVHPGGPAILNRLESCLGLKSEKLTSSRQALMDYGNVSSNTVFYVMDYMREELKKEGAEEWGLVLAFGPGVTFEGILARRI</sequence>
<dbReference type="GO" id="GO:0016747">
    <property type="term" value="F:acyltransferase activity, transferring groups other than amino-acyl groups"/>
    <property type="evidence" value="ECO:0007669"/>
    <property type="project" value="InterPro"/>
</dbReference>
<dbReference type="FunFam" id="3.40.47.10:FF:000025">
    <property type="entry name" value="Chalcone synthase 2"/>
    <property type="match status" value="1"/>
</dbReference>
<dbReference type="PANTHER" id="PTHR11877">
    <property type="entry name" value="HYDROXYMETHYLGLUTARYL-COA SYNTHASE"/>
    <property type="match status" value="1"/>
</dbReference>
<dbReference type="PANTHER" id="PTHR11877:SF46">
    <property type="entry name" value="TYPE III POLYKETIDE SYNTHASE A"/>
    <property type="match status" value="1"/>
</dbReference>
<dbReference type="GO" id="GO:0030639">
    <property type="term" value="P:polyketide biosynthetic process"/>
    <property type="evidence" value="ECO:0007669"/>
    <property type="project" value="TreeGrafter"/>
</dbReference>
<dbReference type="OrthoDB" id="329835at2759"/>
<dbReference type="InterPro" id="IPR012328">
    <property type="entry name" value="Chalcone/stilbene_synt_C"/>
</dbReference>
<comment type="similarity">
    <text evidence="1 4">Belongs to the thiolase-like superfamily. Chalcone/stilbene synthases family.</text>
</comment>
<gene>
    <name evidence="7" type="ORF">LUZ63_010784</name>
</gene>
<keyword evidence="8" id="KW-1185">Reference proteome</keyword>
<comment type="caution">
    <text evidence="7">The sequence shown here is derived from an EMBL/GenBank/DDBJ whole genome shotgun (WGS) entry which is preliminary data.</text>
</comment>
<dbReference type="Gene3D" id="3.40.47.10">
    <property type="match status" value="2"/>
</dbReference>
<evidence type="ECO:0000256" key="3">
    <source>
        <dbReference type="PIRSR" id="PIRSR000451-1"/>
    </source>
</evidence>
<dbReference type="PIRSF" id="PIRSF000451">
    <property type="entry name" value="PKS_III"/>
    <property type="match status" value="1"/>
</dbReference>
<dbReference type="FunFam" id="3.40.47.10:FF:000014">
    <property type="entry name" value="Chalcone synthase 1"/>
    <property type="match status" value="1"/>
</dbReference>
<keyword evidence="4" id="KW-0012">Acyltransferase</keyword>
<reference evidence="7" key="1">
    <citation type="journal article" date="2022" name="Cell">
        <title>Repeat-based holocentromeres influence genome architecture and karyotype evolution.</title>
        <authorList>
            <person name="Hofstatter P.G."/>
            <person name="Thangavel G."/>
            <person name="Lux T."/>
            <person name="Neumann P."/>
            <person name="Vondrak T."/>
            <person name="Novak P."/>
            <person name="Zhang M."/>
            <person name="Costa L."/>
            <person name="Castellani M."/>
            <person name="Scott A."/>
            <person name="Toegelov H."/>
            <person name="Fuchs J."/>
            <person name="Mata-Sucre Y."/>
            <person name="Dias Y."/>
            <person name="Vanzela A.L.L."/>
            <person name="Huettel B."/>
            <person name="Almeida C.C.S."/>
            <person name="Simkova H."/>
            <person name="Souza G."/>
            <person name="Pedrosa-Harand A."/>
            <person name="Macas J."/>
            <person name="Mayer K.F.X."/>
            <person name="Houben A."/>
            <person name="Marques A."/>
        </authorList>
    </citation>
    <scope>NUCLEOTIDE SEQUENCE</scope>
    <source>
        <strain evidence="7">RhyBre1mFocal</strain>
    </source>
</reference>
<evidence type="ECO:0000259" key="6">
    <source>
        <dbReference type="Pfam" id="PF02797"/>
    </source>
</evidence>
<dbReference type="AlphaFoldDB" id="A0A9Q0CHJ0"/>
<dbReference type="InterPro" id="IPR011141">
    <property type="entry name" value="Polyketide_synthase_type-III"/>
</dbReference>
<dbReference type="GO" id="GO:0010208">
    <property type="term" value="P:pollen wall assembly"/>
    <property type="evidence" value="ECO:0007669"/>
    <property type="project" value="UniProtKB-ARBA"/>
</dbReference>
<feature type="active site" description="Acyl-thioester intermediate" evidence="3">
    <location>
        <position position="167"/>
    </location>
</feature>
<evidence type="ECO:0000313" key="7">
    <source>
        <dbReference type="EMBL" id="KAJ1694086.1"/>
    </source>
</evidence>
<dbReference type="InterPro" id="IPR001099">
    <property type="entry name" value="Chalcone/stilbene_synt_N"/>
</dbReference>
<dbReference type="Proteomes" id="UP001151287">
    <property type="component" value="Unassembled WGS sequence"/>
</dbReference>
<evidence type="ECO:0000313" key="8">
    <source>
        <dbReference type="Proteomes" id="UP001151287"/>
    </source>
</evidence>
<dbReference type="EMBL" id="JAMQYH010000003">
    <property type="protein sequence ID" value="KAJ1694086.1"/>
    <property type="molecule type" value="Genomic_DNA"/>
</dbReference>
<dbReference type="Pfam" id="PF02797">
    <property type="entry name" value="Chal_sti_synt_C"/>
    <property type="match status" value="1"/>
</dbReference>
<dbReference type="SUPFAM" id="SSF53901">
    <property type="entry name" value="Thiolase-like"/>
    <property type="match status" value="2"/>
</dbReference>
<dbReference type="CDD" id="cd00831">
    <property type="entry name" value="CHS_like"/>
    <property type="match status" value="1"/>
</dbReference>
<organism evidence="7 8">
    <name type="scientific">Rhynchospora breviuscula</name>
    <dbReference type="NCBI Taxonomy" id="2022672"/>
    <lineage>
        <taxon>Eukaryota</taxon>
        <taxon>Viridiplantae</taxon>
        <taxon>Streptophyta</taxon>
        <taxon>Embryophyta</taxon>
        <taxon>Tracheophyta</taxon>
        <taxon>Spermatophyta</taxon>
        <taxon>Magnoliopsida</taxon>
        <taxon>Liliopsida</taxon>
        <taxon>Poales</taxon>
        <taxon>Cyperaceae</taxon>
        <taxon>Cyperoideae</taxon>
        <taxon>Rhynchosporeae</taxon>
        <taxon>Rhynchospora</taxon>
    </lineage>
</organism>
<proteinExistence type="inferred from homology"/>
<name>A0A9Q0CHJ0_9POAL</name>
<dbReference type="InterPro" id="IPR016039">
    <property type="entry name" value="Thiolase-like"/>
</dbReference>
<keyword evidence="2 4" id="KW-0808">Transferase</keyword>
<evidence type="ECO:0000256" key="2">
    <source>
        <dbReference type="ARBA" id="ARBA00022679"/>
    </source>
</evidence>
<accession>A0A9Q0CHJ0</accession>
<protein>
    <recommendedName>
        <fullName evidence="9">Chalcone synthase</fullName>
    </recommendedName>
</protein>
<evidence type="ECO:0008006" key="9">
    <source>
        <dbReference type="Google" id="ProtNLM"/>
    </source>
</evidence>
<feature type="domain" description="Chalcone/stilbene synthase N-terminal" evidence="5">
    <location>
        <begin position="12"/>
        <end position="231"/>
    </location>
</feature>
<feature type="domain" description="Chalcone/stilbene synthase C-terminal" evidence="6">
    <location>
        <begin position="241"/>
        <end position="383"/>
    </location>
</feature>
<dbReference type="Pfam" id="PF00195">
    <property type="entry name" value="Chal_sti_synt_N"/>
    <property type="match status" value="1"/>
</dbReference>
<evidence type="ECO:0000259" key="5">
    <source>
        <dbReference type="Pfam" id="PF00195"/>
    </source>
</evidence>